<name>A0A1J4K766_9EUKA</name>
<evidence type="ECO:0000313" key="2">
    <source>
        <dbReference type="Proteomes" id="UP000179807"/>
    </source>
</evidence>
<sequence length="452" mass="53119">MTNSSINFQMNTLGIFNIPFDAYVKDFLFIINGKEYKTNRIVADLISPKICKLHQTDYTIDSFSIDFTIGENDDSFDFNKVLGLVDFKPQQIKMEEIPYFLAIFEAFDNEQAVDLLPHIYEELTPNNAVRHIHEKIQFFEEKKKAVNSKQNEKSNHYALYLKKEIEYIAFNFCDINADQLKNLDVDILELIISHNQLRLLNEEYLFTFVNEIYNLDRNMYKLFEYIDFSNLSSKYMNQFIENFYFDDMNGGIWHSICKRLSSDHILLDFSSNRYKIRQFLYDSEDNGHHGIIYGLTQEGWLEENVLVASSSASESSHSVNELLNEDINRYYQSQNEDNSWISFDFKERKVKLTHYKLRSGRKTGSGFGNNDKFGDKIKNWVLECSNDGKEWINLDTKTNYSSGWSMVSTNEVTCEDFYRFFRLRNTGLNSNNNYSLVISCIDFYGYILNPSS</sequence>
<dbReference type="SUPFAM" id="SSF49785">
    <property type="entry name" value="Galactose-binding domain-like"/>
    <property type="match status" value="1"/>
</dbReference>
<dbReference type="Gene3D" id="2.60.120.260">
    <property type="entry name" value="Galactose-binding domain-like"/>
    <property type="match status" value="1"/>
</dbReference>
<evidence type="ECO:0000313" key="1">
    <source>
        <dbReference type="EMBL" id="OHT05566.1"/>
    </source>
</evidence>
<evidence type="ECO:0008006" key="3">
    <source>
        <dbReference type="Google" id="ProtNLM"/>
    </source>
</evidence>
<dbReference type="RefSeq" id="XP_068358702.1">
    <property type="nucleotide sequence ID" value="XM_068505067.1"/>
</dbReference>
<reference evidence="1" key="1">
    <citation type="submission" date="2016-10" db="EMBL/GenBank/DDBJ databases">
        <authorList>
            <person name="Benchimol M."/>
            <person name="Almeida L.G."/>
            <person name="Vasconcelos A.T."/>
            <person name="Perreira-Neves A."/>
            <person name="Rosa I.A."/>
            <person name="Tasca T."/>
            <person name="Bogo M.R."/>
            <person name="de Souza W."/>
        </authorList>
    </citation>
    <scope>NUCLEOTIDE SEQUENCE [LARGE SCALE GENOMIC DNA]</scope>
    <source>
        <strain evidence="1">K</strain>
    </source>
</reference>
<dbReference type="VEuPathDB" id="TrichDB:TRFO_26633"/>
<dbReference type="OrthoDB" id="10266865at2759"/>
<organism evidence="1 2">
    <name type="scientific">Tritrichomonas foetus</name>
    <dbReference type="NCBI Taxonomy" id="1144522"/>
    <lineage>
        <taxon>Eukaryota</taxon>
        <taxon>Metamonada</taxon>
        <taxon>Parabasalia</taxon>
        <taxon>Tritrichomonadida</taxon>
        <taxon>Tritrichomonadidae</taxon>
        <taxon>Tritrichomonas</taxon>
    </lineage>
</organism>
<dbReference type="Proteomes" id="UP000179807">
    <property type="component" value="Unassembled WGS sequence"/>
</dbReference>
<dbReference type="InterPro" id="IPR008979">
    <property type="entry name" value="Galactose-bd-like_sf"/>
</dbReference>
<gene>
    <name evidence="1" type="ORF">TRFO_26633</name>
</gene>
<dbReference type="EMBL" id="MLAK01000753">
    <property type="protein sequence ID" value="OHT05566.1"/>
    <property type="molecule type" value="Genomic_DNA"/>
</dbReference>
<accession>A0A1J4K766</accession>
<dbReference type="AlphaFoldDB" id="A0A1J4K766"/>
<protein>
    <recommendedName>
        <fullName evidence="3">F5/8 type C domain-containing protein</fullName>
    </recommendedName>
</protein>
<proteinExistence type="predicted"/>
<dbReference type="GeneID" id="94839771"/>
<keyword evidence="2" id="KW-1185">Reference proteome</keyword>
<comment type="caution">
    <text evidence="1">The sequence shown here is derived from an EMBL/GenBank/DDBJ whole genome shotgun (WGS) entry which is preliminary data.</text>
</comment>